<dbReference type="NCBIfam" id="TIGR02937">
    <property type="entry name" value="sigma70-ECF"/>
    <property type="match status" value="1"/>
</dbReference>
<dbReference type="PANTHER" id="PTHR43133">
    <property type="entry name" value="RNA POLYMERASE ECF-TYPE SIGMA FACTO"/>
    <property type="match status" value="1"/>
</dbReference>
<evidence type="ECO:0000313" key="8">
    <source>
        <dbReference type="EMBL" id="MFD2921466.1"/>
    </source>
</evidence>
<dbReference type="Gene3D" id="1.10.10.10">
    <property type="entry name" value="Winged helix-like DNA-binding domain superfamily/Winged helix DNA-binding domain"/>
    <property type="match status" value="1"/>
</dbReference>
<dbReference type="EMBL" id="JBHUOZ010000003">
    <property type="protein sequence ID" value="MFD2921466.1"/>
    <property type="molecule type" value="Genomic_DNA"/>
</dbReference>
<dbReference type="InterPro" id="IPR013324">
    <property type="entry name" value="RNA_pol_sigma_r3/r4-like"/>
</dbReference>
<dbReference type="InterPro" id="IPR039425">
    <property type="entry name" value="RNA_pol_sigma-70-like"/>
</dbReference>
<feature type="domain" description="RNA polymerase sigma factor 70 region 4 type 2" evidence="7">
    <location>
        <begin position="129"/>
        <end position="180"/>
    </location>
</feature>
<dbReference type="SUPFAM" id="SSF88659">
    <property type="entry name" value="Sigma3 and sigma4 domains of RNA polymerase sigma factors"/>
    <property type="match status" value="1"/>
</dbReference>
<accession>A0ABW6A9Y8</accession>
<evidence type="ECO:0000256" key="5">
    <source>
        <dbReference type="ARBA" id="ARBA00023163"/>
    </source>
</evidence>
<evidence type="ECO:0000256" key="2">
    <source>
        <dbReference type="ARBA" id="ARBA00023015"/>
    </source>
</evidence>
<evidence type="ECO:0000313" key="9">
    <source>
        <dbReference type="Proteomes" id="UP001597511"/>
    </source>
</evidence>
<name>A0ABW6A9Y8_9BACT</name>
<protein>
    <submittedName>
        <fullName evidence="8">RNA polymerase sigma factor</fullName>
    </submittedName>
</protein>
<dbReference type="InterPro" id="IPR014284">
    <property type="entry name" value="RNA_pol_sigma-70_dom"/>
</dbReference>
<reference evidence="9" key="1">
    <citation type="journal article" date="2019" name="Int. J. Syst. Evol. Microbiol.">
        <title>The Global Catalogue of Microorganisms (GCM) 10K type strain sequencing project: providing services to taxonomists for standard genome sequencing and annotation.</title>
        <authorList>
            <consortium name="The Broad Institute Genomics Platform"/>
            <consortium name="The Broad Institute Genome Sequencing Center for Infectious Disease"/>
            <person name="Wu L."/>
            <person name="Ma J."/>
        </authorList>
    </citation>
    <scope>NUCLEOTIDE SEQUENCE [LARGE SCALE GENOMIC DNA]</scope>
    <source>
        <strain evidence="9">KCTC 23299</strain>
    </source>
</reference>
<comment type="similarity">
    <text evidence="1">Belongs to the sigma-70 factor family. ECF subfamily.</text>
</comment>
<dbReference type="InterPro" id="IPR007627">
    <property type="entry name" value="RNA_pol_sigma70_r2"/>
</dbReference>
<keyword evidence="4" id="KW-0238">DNA-binding</keyword>
<evidence type="ECO:0000259" key="6">
    <source>
        <dbReference type="Pfam" id="PF04542"/>
    </source>
</evidence>
<dbReference type="Proteomes" id="UP001597511">
    <property type="component" value="Unassembled WGS sequence"/>
</dbReference>
<organism evidence="8 9">
    <name type="scientific">Terrimonas rubra</name>
    <dbReference type="NCBI Taxonomy" id="1035890"/>
    <lineage>
        <taxon>Bacteria</taxon>
        <taxon>Pseudomonadati</taxon>
        <taxon>Bacteroidota</taxon>
        <taxon>Chitinophagia</taxon>
        <taxon>Chitinophagales</taxon>
        <taxon>Chitinophagaceae</taxon>
        <taxon>Terrimonas</taxon>
    </lineage>
</organism>
<proteinExistence type="inferred from homology"/>
<keyword evidence="5" id="KW-0804">Transcription</keyword>
<evidence type="ECO:0000256" key="3">
    <source>
        <dbReference type="ARBA" id="ARBA00023082"/>
    </source>
</evidence>
<dbReference type="Gene3D" id="1.10.1740.10">
    <property type="match status" value="1"/>
</dbReference>
<keyword evidence="2" id="KW-0805">Transcription regulation</keyword>
<evidence type="ECO:0000256" key="1">
    <source>
        <dbReference type="ARBA" id="ARBA00010641"/>
    </source>
</evidence>
<dbReference type="Pfam" id="PF04542">
    <property type="entry name" value="Sigma70_r2"/>
    <property type="match status" value="1"/>
</dbReference>
<dbReference type="InterPro" id="IPR036388">
    <property type="entry name" value="WH-like_DNA-bd_sf"/>
</dbReference>
<dbReference type="Pfam" id="PF08281">
    <property type="entry name" value="Sigma70_r4_2"/>
    <property type="match status" value="1"/>
</dbReference>
<sequence length="195" mass="22915">MGATDKYRHLSDQELLAKFNQDHDNEWLGILLQRYTLLLLGVCMKYLQEEDEAKDAVQQVFLKVIQELHKYKVDYFKSWLYMVAKNHCLMKLREKNGKAPVSLTEKAELLQDTGTDTQELLQNDLTLNLMEESLQELNAEQKQCVTLFYLEKKSYQDVAEITGYNLLQVKSYIQNGKRNLKILIEKKLKEQTHKP</sequence>
<dbReference type="RefSeq" id="WP_386101825.1">
    <property type="nucleotide sequence ID" value="NZ_JBHUOZ010000003.1"/>
</dbReference>
<dbReference type="PANTHER" id="PTHR43133:SF8">
    <property type="entry name" value="RNA POLYMERASE SIGMA FACTOR HI_1459-RELATED"/>
    <property type="match status" value="1"/>
</dbReference>
<evidence type="ECO:0000259" key="7">
    <source>
        <dbReference type="Pfam" id="PF08281"/>
    </source>
</evidence>
<keyword evidence="3" id="KW-0731">Sigma factor</keyword>
<comment type="caution">
    <text evidence="8">The sequence shown here is derived from an EMBL/GenBank/DDBJ whole genome shotgun (WGS) entry which is preliminary data.</text>
</comment>
<gene>
    <name evidence="8" type="ORF">ACFS6H_17190</name>
</gene>
<dbReference type="InterPro" id="IPR013249">
    <property type="entry name" value="RNA_pol_sigma70_r4_t2"/>
</dbReference>
<feature type="domain" description="RNA polymerase sigma-70 region 2" evidence="6">
    <location>
        <begin position="31"/>
        <end position="95"/>
    </location>
</feature>
<evidence type="ECO:0000256" key="4">
    <source>
        <dbReference type="ARBA" id="ARBA00023125"/>
    </source>
</evidence>
<keyword evidence="9" id="KW-1185">Reference proteome</keyword>
<dbReference type="SUPFAM" id="SSF88946">
    <property type="entry name" value="Sigma2 domain of RNA polymerase sigma factors"/>
    <property type="match status" value="1"/>
</dbReference>
<dbReference type="InterPro" id="IPR013325">
    <property type="entry name" value="RNA_pol_sigma_r2"/>
</dbReference>